<dbReference type="Gene3D" id="3.40.50.300">
    <property type="entry name" value="P-loop containing nucleotide triphosphate hydrolases"/>
    <property type="match status" value="1"/>
</dbReference>
<keyword evidence="3" id="KW-0418">Kinase</keyword>
<dbReference type="GO" id="GO:0005737">
    <property type="term" value="C:cytoplasm"/>
    <property type="evidence" value="ECO:0007669"/>
    <property type="project" value="TreeGrafter"/>
</dbReference>
<dbReference type="PANTHER" id="PTHR42700">
    <property type="entry name" value="SULFATE ADENYLYLTRANSFERASE"/>
    <property type="match status" value="1"/>
</dbReference>
<dbReference type="InterPro" id="IPR050512">
    <property type="entry name" value="Sulf_AdTrans/APS_kinase"/>
</dbReference>
<dbReference type="EC" id="2.7.1.25" evidence="3"/>
<accession>A0A6S6T622</accession>
<evidence type="ECO:0000259" key="2">
    <source>
        <dbReference type="Pfam" id="PF01583"/>
    </source>
</evidence>
<dbReference type="PANTHER" id="PTHR42700:SF1">
    <property type="entry name" value="SULFATE ADENYLYLTRANSFERASE"/>
    <property type="match status" value="1"/>
</dbReference>
<feature type="domain" description="APS kinase" evidence="2">
    <location>
        <begin position="1"/>
        <end position="87"/>
    </location>
</feature>
<dbReference type="InterPro" id="IPR059117">
    <property type="entry name" value="APS_kinase_dom"/>
</dbReference>
<dbReference type="GO" id="GO:0004781">
    <property type="term" value="F:sulfate adenylyltransferase (ATP) activity"/>
    <property type="evidence" value="ECO:0007669"/>
    <property type="project" value="TreeGrafter"/>
</dbReference>
<dbReference type="CDD" id="cd02027">
    <property type="entry name" value="APSK"/>
    <property type="match status" value="1"/>
</dbReference>
<dbReference type="AlphaFoldDB" id="A0A6S6T622"/>
<dbReference type="GO" id="GO:0010134">
    <property type="term" value="P:sulfate assimilation via adenylyl sulfate reduction"/>
    <property type="evidence" value="ECO:0007669"/>
    <property type="project" value="TreeGrafter"/>
</dbReference>
<keyword evidence="1 3" id="KW-0808">Transferase</keyword>
<dbReference type="GO" id="GO:0019379">
    <property type="term" value="P:sulfate assimilation, phosphoadenylyl sulfate reduction by phosphoadenylyl-sulfate reductase (thioredoxin)"/>
    <property type="evidence" value="ECO:0007669"/>
    <property type="project" value="TreeGrafter"/>
</dbReference>
<evidence type="ECO:0000313" key="3">
    <source>
        <dbReference type="EMBL" id="CAA6813705.1"/>
    </source>
</evidence>
<name>A0A6S6T622_9GAMM</name>
<dbReference type="UniPathway" id="UPA00140">
    <property type="reaction ID" value="UER00205"/>
</dbReference>
<dbReference type="EMBL" id="CACVAY010000062">
    <property type="protein sequence ID" value="CAA6813705.1"/>
    <property type="molecule type" value="Genomic_DNA"/>
</dbReference>
<dbReference type="Pfam" id="PF01583">
    <property type="entry name" value="APS_kinase"/>
    <property type="match status" value="1"/>
</dbReference>
<proteinExistence type="predicted"/>
<dbReference type="SUPFAM" id="SSF52540">
    <property type="entry name" value="P-loop containing nucleoside triphosphate hydrolases"/>
    <property type="match status" value="1"/>
</dbReference>
<sequence length="112" mass="12445">MANEITKNKGVAICAPIAPYTKSRRAVRELIEQHGSFIEIHVATPLEVCEARDRKGLYAKARKGIIPRFTGISAPYEVPEKPELEIDTSLMMPLEASQTVILYLFQKGFLGA</sequence>
<gene>
    <name evidence="3" type="ORF">HELGO_WM15094</name>
</gene>
<reference evidence="3" key="1">
    <citation type="submission" date="2020-01" db="EMBL/GenBank/DDBJ databases">
        <authorList>
            <person name="Meier V. D."/>
            <person name="Meier V D."/>
        </authorList>
    </citation>
    <scope>NUCLEOTIDE SEQUENCE</scope>
    <source>
        <strain evidence="3">HLG_WM_MAG_07</strain>
    </source>
</reference>
<dbReference type="GO" id="GO:0005524">
    <property type="term" value="F:ATP binding"/>
    <property type="evidence" value="ECO:0007669"/>
    <property type="project" value="InterPro"/>
</dbReference>
<protein>
    <submittedName>
        <fullName evidence="3">Adenylylsulfate kinase (EC)</fullName>
        <ecNumber evidence="3">2.7.1.25</ecNumber>
    </submittedName>
</protein>
<dbReference type="GO" id="GO:0004020">
    <property type="term" value="F:adenylylsulfate kinase activity"/>
    <property type="evidence" value="ECO:0007669"/>
    <property type="project" value="UniProtKB-EC"/>
</dbReference>
<evidence type="ECO:0000256" key="1">
    <source>
        <dbReference type="ARBA" id="ARBA00022679"/>
    </source>
</evidence>
<dbReference type="GO" id="GO:0070814">
    <property type="term" value="P:hydrogen sulfide biosynthetic process"/>
    <property type="evidence" value="ECO:0007669"/>
    <property type="project" value="UniProtKB-UniPathway"/>
</dbReference>
<dbReference type="InterPro" id="IPR027417">
    <property type="entry name" value="P-loop_NTPase"/>
</dbReference>
<organism evidence="3">
    <name type="scientific">uncultured Thiotrichaceae bacterium</name>
    <dbReference type="NCBI Taxonomy" id="298394"/>
    <lineage>
        <taxon>Bacteria</taxon>
        <taxon>Pseudomonadati</taxon>
        <taxon>Pseudomonadota</taxon>
        <taxon>Gammaproteobacteria</taxon>
        <taxon>Thiotrichales</taxon>
        <taxon>Thiotrichaceae</taxon>
        <taxon>environmental samples</taxon>
    </lineage>
</organism>